<proteinExistence type="inferred from homology"/>
<dbReference type="InterPro" id="IPR004914">
    <property type="entry name" value="Antirestrict"/>
</dbReference>
<protein>
    <submittedName>
        <fullName evidence="2">Antirestriction protein</fullName>
    </submittedName>
</protein>
<dbReference type="AlphaFoldDB" id="B8KVT9"/>
<dbReference type="Proteomes" id="UP000004699">
    <property type="component" value="Unassembled WGS sequence"/>
</dbReference>
<organism evidence="2 3">
    <name type="scientific">Luminiphilus syltensis NOR5-1B</name>
    <dbReference type="NCBI Taxonomy" id="565045"/>
    <lineage>
        <taxon>Bacteria</taxon>
        <taxon>Pseudomonadati</taxon>
        <taxon>Pseudomonadota</taxon>
        <taxon>Gammaproteobacteria</taxon>
        <taxon>Cellvibrionales</taxon>
        <taxon>Halieaceae</taxon>
        <taxon>Luminiphilus</taxon>
    </lineage>
</organism>
<dbReference type="STRING" id="565045.NOR51B_155"/>
<dbReference type="Pfam" id="PF03230">
    <property type="entry name" value="Antirestrict"/>
    <property type="match status" value="1"/>
</dbReference>
<reference evidence="3" key="1">
    <citation type="journal article" date="2013" name="BMC Microbiol.">
        <title>Taxonomy and evolution of bacteriochlorophyll a-containing members of the OM60/NOR5 clade of marine gammaproteobacteria: description of Luminiphilus syltensis gen. nov., sp. nov., reclassification of Haliea rubra as Pseudohaliea rubra gen. nov., comb. nov., and emendation of Chromatocurvus halotolerans.</title>
        <authorList>
            <person name="Spring S."/>
            <person name="Riedel T."/>
            <person name="Sproer C."/>
            <person name="Yan S."/>
            <person name="Harder J."/>
            <person name="Fuchs B.M."/>
        </authorList>
    </citation>
    <scope>NUCLEOTIDE SEQUENCE [LARGE SCALE GENOMIC DNA]</scope>
    <source>
        <strain evidence="3">NOR51-B</strain>
    </source>
</reference>
<evidence type="ECO:0000313" key="3">
    <source>
        <dbReference type="Proteomes" id="UP000004699"/>
    </source>
</evidence>
<dbReference type="Gene3D" id="3.30.70.3580">
    <property type="entry name" value="Antirestriction protein"/>
    <property type="match status" value="1"/>
</dbReference>
<keyword evidence="3" id="KW-1185">Reference proteome</keyword>
<dbReference type="InterPro" id="IPR042297">
    <property type="entry name" value="Antirestriction_sf"/>
</dbReference>
<evidence type="ECO:0000313" key="2">
    <source>
        <dbReference type="EMBL" id="EED34218.1"/>
    </source>
</evidence>
<gene>
    <name evidence="2" type="ORF">NOR51B_155</name>
</gene>
<comment type="similarity">
    <text evidence="1">Belongs to the antirestriction protein family.</text>
</comment>
<evidence type="ECO:0000256" key="1">
    <source>
        <dbReference type="ARBA" id="ARBA00008618"/>
    </source>
</evidence>
<dbReference type="HOGENOM" id="CLU_085306_1_0_6"/>
<accession>B8KVT9</accession>
<dbReference type="eggNOG" id="ENOG502ZPKK">
    <property type="taxonomic scope" value="Bacteria"/>
</dbReference>
<sequence length="147" mass="16570">MEIPMTTTDKTDETLGRTELVEDARAAFTGSLFGPYFPLRLEPAIYATTDRMAPAYTGGFWRFWRLADGGFYMAPDAEEPYEVHSMNGWSGQLSADALGIVSCLTAYSHLSFRGPESVARTCAEHYHRLRHWMMEHPEVEGVLRATD</sequence>
<dbReference type="EMBL" id="DS999411">
    <property type="protein sequence ID" value="EED34218.1"/>
    <property type="molecule type" value="Genomic_DNA"/>
</dbReference>
<name>B8KVT9_9GAMM</name>